<keyword evidence="1" id="KW-0547">Nucleotide-binding</keyword>
<dbReference type="STRING" id="1527444.ucyna2_00900"/>
<gene>
    <name evidence="7" type="ORF">ucyna2_00900</name>
</gene>
<evidence type="ECO:0000256" key="1">
    <source>
        <dbReference type="ARBA" id="ARBA00022741"/>
    </source>
</evidence>
<name>A0A086CGG1_9CHRO</name>
<dbReference type="eggNOG" id="COG0523">
    <property type="taxonomic scope" value="Bacteria"/>
</dbReference>
<sequence length="317" mass="36081">MNIKDKVLPVTIITGFLGSGKTTLLNHILLNQEGINVGVLVNEFGEIGIDNELIIATDDNVIELNNGCICCSINNDLIQAIHKILEYSKKINYLIVETTGLADPLPIALSFLGADLKDVTRVDSIITMIDCSNFCLDLFNSQAAYSQITYGDIILLNKTDLVSKKEVDELEKRLHKMKEFARILKTTDSQVSLPLILSSELFNTDKYSKHNNNSHTHHHLTNDEFTSIAFESNKPFSIEKFQYFLNNQLPENVFRGKGILWFDESEKRHIFHLTGKRFNIEDEEFNKYFNNKLVLIGQNLDKDKLHKQIINCLSSQS</sequence>
<evidence type="ECO:0000256" key="3">
    <source>
        <dbReference type="ARBA" id="ARBA00023186"/>
    </source>
</evidence>
<dbReference type="Gene3D" id="3.30.1220.10">
    <property type="entry name" value="CobW-like, C-terminal domain"/>
    <property type="match status" value="1"/>
</dbReference>
<dbReference type="PATRIC" id="fig|1527444.3.peg.853"/>
<evidence type="ECO:0000259" key="6">
    <source>
        <dbReference type="SMART" id="SM00833"/>
    </source>
</evidence>
<dbReference type="PANTHER" id="PTHR13748:SF59">
    <property type="entry name" value="COBW C-TERMINAL DOMAIN-CONTAINING PROTEIN"/>
    <property type="match status" value="1"/>
</dbReference>
<evidence type="ECO:0000256" key="4">
    <source>
        <dbReference type="ARBA" id="ARBA00034320"/>
    </source>
</evidence>
<evidence type="ECO:0000313" key="8">
    <source>
        <dbReference type="Proteomes" id="UP000028922"/>
    </source>
</evidence>
<dbReference type="GO" id="GO:0016787">
    <property type="term" value="F:hydrolase activity"/>
    <property type="evidence" value="ECO:0007669"/>
    <property type="project" value="UniProtKB-KW"/>
</dbReference>
<dbReference type="SUPFAM" id="SSF90002">
    <property type="entry name" value="Hypothetical protein YjiA, C-terminal domain"/>
    <property type="match status" value="1"/>
</dbReference>
<feature type="domain" description="CobW C-terminal" evidence="6">
    <location>
        <begin position="225"/>
        <end position="313"/>
    </location>
</feature>
<keyword evidence="3" id="KW-0143">Chaperone</keyword>
<dbReference type="InterPro" id="IPR003495">
    <property type="entry name" value="CobW/HypB/UreG_nucleotide-bd"/>
</dbReference>
<dbReference type="AlphaFoldDB" id="A0A086CGG1"/>
<evidence type="ECO:0000313" key="7">
    <source>
        <dbReference type="EMBL" id="KFF41275.1"/>
    </source>
</evidence>
<evidence type="ECO:0000256" key="5">
    <source>
        <dbReference type="ARBA" id="ARBA00049117"/>
    </source>
</evidence>
<dbReference type="Proteomes" id="UP000028922">
    <property type="component" value="Unassembled WGS sequence"/>
</dbReference>
<evidence type="ECO:0000256" key="2">
    <source>
        <dbReference type="ARBA" id="ARBA00022801"/>
    </source>
</evidence>
<dbReference type="Pfam" id="PF07683">
    <property type="entry name" value="CobW_C"/>
    <property type="match status" value="1"/>
</dbReference>
<dbReference type="InterPro" id="IPR036627">
    <property type="entry name" value="CobW-likC_sf"/>
</dbReference>
<dbReference type="InterPro" id="IPR051316">
    <property type="entry name" value="Zinc-reg_GTPase_activator"/>
</dbReference>
<comment type="caution">
    <text evidence="7">The sequence shown here is derived from an EMBL/GenBank/DDBJ whole genome shotgun (WGS) entry which is preliminary data.</text>
</comment>
<accession>A0A086CGG1</accession>
<comment type="catalytic activity">
    <reaction evidence="5">
        <text>GTP + H2O = GDP + phosphate + H(+)</text>
        <dbReference type="Rhea" id="RHEA:19669"/>
        <dbReference type="ChEBI" id="CHEBI:15377"/>
        <dbReference type="ChEBI" id="CHEBI:15378"/>
        <dbReference type="ChEBI" id="CHEBI:37565"/>
        <dbReference type="ChEBI" id="CHEBI:43474"/>
        <dbReference type="ChEBI" id="CHEBI:58189"/>
    </reaction>
    <physiologicalReaction direction="left-to-right" evidence="5">
        <dbReference type="Rhea" id="RHEA:19670"/>
    </physiologicalReaction>
</comment>
<dbReference type="Gene3D" id="3.40.50.300">
    <property type="entry name" value="P-loop containing nucleotide triphosphate hydrolases"/>
    <property type="match status" value="1"/>
</dbReference>
<proteinExistence type="inferred from homology"/>
<dbReference type="Pfam" id="PF02492">
    <property type="entry name" value="cobW"/>
    <property type="match status" value="1"/>
</dbReference>
<dbReference type="SMART" id="SM00833">
    <property type="entry name" value="CobW_C"/>
    <property type="match status" value="1"/>
</dbReference>
<dbReference type="InterPro" id="IPR011629">
    <property type="entry name" value="CobW-like_C"/>
</dbReference>
<dbReference type="CDD" id="cd03112">
    <property type="entry name" value="CobW-like"/>
    <property type="match status" value="1"/>
</dbReference>
<dbReference type="GO" id="GO:0000166">
    <property type="term" value="F:nucleotide binding"/>
    <property type="evidence" value="ECO:0007669"/>
    <property type="project" value="UniProtKB-KW"/>
</dbReference>
<dbReference type="InterPro" id="IPR027417">
    <property type="entry name" value="P-loop_NTPase"/>
</dbReference>
<dbReference type="PANTHER" id="PTHR13748">
    <property type="entry name" value="COBW-RELATED"/>
    <property type="match status" value="1"/>
</dbReference>
<dbReference type="EMBL" id="JPSP01000010">
    <property type="protein sequence ID" value="KFF41275.1"/>
    <property type="molecule type" value="Genomic_DNA"/>
</dbReference>
<organism evidence="7 8">
    <name type="scientific">Candidatus Atelocyanobacterium thalassa isolate SIO64986</name>
    <dbReference type="NCBI Taxonomy" id="1527444"/>
    <lineage>
        <taxon>Bacteria</taxon>
        <taxon>Bacillati</taxon>
        <taxon>Cyanobacteriota</taxon>
        <taxon>Cyanophyceae</taxon>
        <taxon>Oscillatoriophycideae</taxon>
        <taxon>Chroococcales</taxon>
        <taxon>Aphanothecaceae</taxon>
        <taxon>Candidatus Atelocyanobacterium</taxon>
        <taxon>Candidatus Atelocyanobacterium thalassae</taxon>
    </lineage>
</organism>
<reference evidence="7 8" key="1">
    <citation type="submission" date="2014-08" db="EMBL/GenBank/DDBJ databases">
        <title>Comparative genomics reveals surprising divergence of two closely related strains of uncultivated UCYN-A cyanobacteria.</title>
        <authorList>
            <person name="Bombar D."/>
            <person name="Heller P."/>
            <person name="Sanchez-Baracaldo P."/>
            <person name="Carter B.J."/>
            <person name="Zert J.P."/>
        </authorList>
    </citation>
    <scope>NUCLEOTIDE SEQUENCE [LARGE SCALE GENOMIC DNA]</scope>
</reference>
<keyword evidence="2" id="KW-0378">Hydrolase</keyword>
<dbReference type="SUPFAM" id="SSF52540">
    <property type="entry name" value="P-loop containing nucleoside triphosphate hydrolases"/>
    <property type="match status" value="1"/>
</dbReference>
<comment type="similarity">
    <text evidence="4">Belongs to the SIMIBI class G3E GTPase family. ZNG1 subfamily.</text>
</comment>
<protein>
    <submittedName>
        <fullName evidence="7">Putative GTPase, G3E family</fullName>
    </submittedName>
</protein>